<proteinExistence type="inferred from homology"/>
<dbReference type="GO" id="GO:0005840">
    <property type="term" value="C:ribosome"/>
    <property type="evidence" value="ECO:0007669"/>
    <property type="project" value="UniProtKB-KW"/>
</dbReference>
<comment type="function">
    <text evidence="4">Binds to the 23S rRNA.</text>
</comment>
<keyword evidence="3 4" id="KW-0687">Ribonucleoprotein</keyword>
<dbReference type="Gene3D" id="2.20.25.30">
    <property type="match status" value="1"/>
</dbReference>
<evidence type="ECO:0000256" key="1">
    <source>
        <dbReference type="ARBA" id="ARBA00022884"/>
    </source>
</evidence>
<comment type="subunit">
    <text evidence="4">Part of the 50S ribosomal subunit.</text>
</comment>
<evidence type="ECO:0000313" key="5">
    <source>
        <dbReference type="EMBL" id="PUA32451.1"/>
    </source>
</evidence>
<dbReference type="EMBL" id="NBVN01000004">
    <property type="protein sequence ID" value="PUA32451.1"/>
    <property type="molecule type" value="Genomic_DNA"/>
</dbReference>
<dbReference type="InterPro" id="IPR002674">
    <property type="entry name" value="Ribosomal_eL43"/>
</dbReference>
<sequence>MGRTKVVGIAGRFGPRYGSSLRFKWKEVMDRRYARYTCPFCKARVRMKRLSVGLWQCPKCHTVFTGGAYVPVTEVAGVTSKQVPSTPQ</sequence>
<feature type="binding site" evidence="4">
    <location>
        <position position="38"/>
    </location>
    <ligand>
        <name>Zn(2+)</name>
        <dbReference type="ChEBI" id="CHEBI:29105"/>
    </ligand>
</feature>
<evidence type="ECO:0000256" key="2">
    <source>
        <dbReference type="ARBA" id="ARBA00022980"/>
    </source>
</evidence>
<comment type="similarity">
    <text evidence="4">Belongs to the eukaryotic ribosomal protein eL43 family. Putative zinc-binding subfamily.</text>
</comment>
<keyword evidence="4" id="KW-0699">rRNA-binding</keyword>
<dbReference type="GO" id="GO:1990904">
    <property type="term" value="C:ribonucleoprotein complex"/>
    <property type="evidence" value="ECO:0007669"/>
    <property type="project" value="UniProtKB-KW"/>
</dbReference>
<dbReference type="HAMAP" id="MF_00327">
    <property type="entry name" value="Ribosomal_eL43"/>
    <property type="match status" value="1"/>
</dbReference>
<evidence type="ECO:0000256" key="4">
    <source>
        <dbReference type="HAMAP-Rule" id="MF_00327"/>
    </source>
</evidence>
<keyword evidence="2 4" id="KW-0689">Ribosomal protein</keyword>
<name>A0A2R7Y4I8_9CREN</name>
<dbReference type="NCBIfam" id="NF003058">
    <property type="entry name" value="PRK03976.1"/>
    <property type="match status" value="1"/>
</dbReference>
<feature type="binding site" evidence="4">
    <location>
        <position position="57"/>
    </location>
    <ligand>
        <name>Zn(2+)</name>
        <dbReference type="ChEBI" id="CHEBI:29105"/>
    </ligand>
</feature>
<dbReference type="GO" id="GO:0008270">
    <property type="term" value="F:zinc ion binding"/>
    <property type="evidence" value="ECO:0007669"/>
    <property type="project" value="UniProtKB-UniRule"/>
</dbReference>
<dbReference type="Proteomes" id="UP000244093">
    <property type="component" value="Unassembled WGS sequence"/>
</dbReference>
<dbReference type="GO" id="GO:0070180">
    <property type="term" value="F:large ribosomal subunit rRNA binding"/>
    <property type="evidence" value="ECO:0007669"/>
    <property type="project" value="UniProtKB-UniRule"/>
</dbReference>
<accession>A0A2R7Y4I8</accession>
<dbReference type="InterPro" id="IPR050522">
    <property type="entry name" value="Ribosomal_protein_eL43"/>
</dbReference>
<dbReference type="PANTHER" id="PTHR48129:SF1">
    <property type="entry name" value="LARGE RIBOSOMAL SUBUNIT PROTEIN EL43"/>
    <property type="match status" value="1"/>
</dbReference>
<dbReference type="AlphaFoldDB" id="A0A2R7Y4I8"/>
<dbReference type="GO" id="GO:0006412">
    <property type="term" value="P:translation"/>
    <property type="evidence" value="ECO:0007669"/>
    <property type="project" value="UniProtKB-UniRule"/>
</dbReference>
<feature type="binding site" evidence="4">
    <location>
        <position position="60"/>
    </location>
    <ligand>
        <name>Zn(2+)</name>
        <dbReference type="ChEBI" id="CHEBI:29105"/>
    </ligand>
</feature>
<dbReference type="Pfam" id="PF01780">
    <property type="entry name" value="Ribosomal_L37ae"/>
    <property type="match status" value="1"/>
</dbReference>
<feature type="binding site" evidence="4">
    <location>
        <position position="41"/>
    </location>
    <ligand>
        <name>Zn(2+)</name>
        <dbReference type="ChEBI" id="CHEBI:29105"/>
    </ligand>
</feature>
<comment type="caution">
    <text evidence="4">Lacks conserved residue(s) required for the propagation of feature annotation.</text>
</comment>
<dbReference type="InterPro" id="IPR011331">
    <property type="entry name" value="Ribosomal_eL37/eL43"/>
</dbReference>
<gene>
    <name evidence="4" type="primary">rpl37ae</name>
    <name evidence="5" type="ORF">B7O98_07305</name>
</gene>
<dbReference type="SUPFAM" id="SSF57829">
    <property type="entry name" value="Zn-binding ribosomal proteins"/>
    <property type="match status" value="1"/>
</dbReference>
<evidence type="ECO:0000256" key="3">
    <source>
        <dbReference type="ARBA" id="ARBA00023274"/>
    </source>
</evidence>
<keyword evidence="1 4" id="KW-0694">RNA-binding</keyword>
<organism evidence="5 6">
    <name type="scientific">Zestosphaera tikiterensis</name>
    <dbReference type="NCBI Taxonomy" id="1973259"/>
    <lineage>
        <taxon>Archaea</taxon>
        <taxon>Thermoproteota</taxon>
        <taxon>Thermoprotei</taxon>
        <taxon>Desulfurococcales</taxon>
        <taxon>Desulfurococcaceae</taxon>
        <taxon>Zestosphaera</taxon>
    </lineage>
</organism>
<dbReference type="GO" id="GO:0003735">
    <property type="term" value="F:structural constituent of ribosome"/>
    <property type="evidence" value="ECO:0007669"/>
    <property type="project" value="InterPro"/>
</dbReference>
<reference evidence="5 6" key="1">
    <citation type="journal article" date="2018" name="Syst. Appl. Microbiol.">
        <title>A new symbiotic nanoarchaeote (Candidatus Nanoclepta minutus) and its host (Zestosphaera tikiterensis gen. nov., sp. nov.) from a New Zealand hot spring.</title>
        <authorList>
            <person name="St John E."/>
            <person name="Liu Y."/>
            <person name="Podar M."/>
            <person name="Stott M.B."/>
            <person name="Meneghin J."/>
            <person name="Chen Z."/>
            <person name="Lagutin K."/>
            <person name="Mitchell K."/>
            <person name="Reysenbach A.L."/>
        </authorList>
    </citation>
    <scope>NUCLEOTIDE SEQUENCE [LARGE SCALE GENOMIC DNA]</scope>
    <source>
        <strain evidence="5">NZ3</strain>
    </source>
</reference>
<dbReference type="PANTHER" id="PTHR48129">
    <property type="entry name" value="60S RIBOSOMAL PROTEIN L37A"/>
    <property type="match status" value="1"/>
</dbReference>
<protein>
    <recommendedName>
        <fullName evidence="4">Large ribosomal subunit protein eL43</fullName>
    </recommendedName>
</protein>
<evidence type="ECO:0000313" key="6">
    <source>
        <dbReference type="Proteomes" id="UP000244093"/>
    </source>
</evidence>
<comment type="caution">
    <text evidence="5">The sequence shown here is derived from an EMBL/GenBank/DDBJ whole genome shotgun (WGS) entry which is preliminary data.</text>
</comment>
<dbReference type="InterPro" id="IPR011332">
    <property type="entry name" value="Ribosomal_zn-bd"/>
</dbReference>